<reference evidence="1 2" key="1">
    <citation type="submission" date="2019-08" db="EMBL/GenBank/DDBJ databases">
        <title>Bacillus genomes from the desert of Cuatro Cienegas, Coahuila.</title>
        <authorList>
            <person name="Olmedo-Alvarez G."/>
        </authorList>
    </citation>
    <scope>NUCLEOTIDE SEQUENCE [LARGE SCALE GENOMIC DNA]</scope>
    <source>
        <strain evidence="1 2">CH98b_3T</strain>
    </source>
</reference>
<evidence type="ECO:0000313" key="1">
    <source>
        <dbReference type="EMBL" id="TYS73710.1"/>
    </source>
</evidence>
<name>A0A5D4TD74_9BACI</name>
<proteinExistence type="predicted"/>
<gene>
    <name evidence="1" type="ORF">FZC75_05100</name>
</gene>
<protein>
    <submittedName>
        <fullName evidence="1">Uncharacterized protein</fullName>
    </submittedName>
</protein>
<sequence length="81" mass="9427">MFGQLKTNKWIASDICFRTSVNFYIWFGHSIFWFGQLSQNFGQLFKIFGQKSGNFGQLSKNFGHLHNMTPFPEKNTQKSAL</sequence>
<accession>A0A5D4TD74</accession>
<dbReference type="EMBL" id="VTET01000002">
    <property type="protein sequence ID" value="TYS73710.1"/>
    <property type="molecule type" value="Genomic_DNA"/>
</dbReference>
<dbReference type="Proteomes" id="UP000324517">
    <property type="component" value="Unassembled WGS sequence"/>
</dbReference>
<dbReference type="AlphaFoldDB" id="A0A5D4TD74"/>
<evidence type="ECO:0000313" key="2">
    <source>
        <dbReference type="Proteomes" id="UP000324517"/>
    </source>
</evidence>
<comment type="caution">
    <text evidence="1">The sequence shown here is derived from an EMBL/GenBank/DDBJ whole genome shotgun (WGS) entry which is preliminary data.</text>
</comment>
<organism evidence="1 2">
    <name type="scientific">Sutcliffiella horikoshii</name>
    <dbReference type="NCBI Taxonomy" id="79883"/>
    <lineage>
        <taxon>Bacteria</taxon>
        <taxon>Bacillati</taxon>
        <taxon>Bacillota</taxon>
        <taxon>Bacilli</taxon>
        <taxon>Bacillales</taxon>
        <taxon>Bacillaceae</taxon>
        <taxon>Sutcliffiella</taxon>
    </lineage>
</organism>